<name>A0A8S1KLV2_9CILI</name>
<feature type="compositionally biased region" description="Basic and acidic residues" evidence="1">
    <location>
        <begin position="112"/>
        <end position="122"/>
    </location>
</feature>
<dbReference type="Proteomes" id="UP000692954">
    <property type="component" value="Unassembled WGS sequence"/>
</dbReference>
<keyword evidence="3" id="KW-1185">Reference proteome</keyword>
<gene>
    <name evidence="2" type="ORF">PSON_ATCC_30995.1.T0100014</name>
</gene>
<comment type="caution">
    <text evidence="2">The sequence shown here is derived from an EMBL/GenBank/DDBJ whole genome shotgun (WGS) entry which is preliminary data.</text>
</comment>
<protein>
    <submittedName>
        <fullName evidence="2">Uncharacterized protein</fullName>
    </submittedName>
</protein>
<evidence type="ECO:0000313" key="2">
    <source>
        <dbReference type="EMBL" id="CAD8055999.1"/>
    </source>
</evidence>
<proteinExistence type="predicted"/>
<evidence type="ECO:0000313" key="3">
    <source>
        <dbReference type="Proteomes" id="UP000692954"/>
    </source>
</evidence>
<feature type="compositionally biased region" description="Low complexity" evidence="1">
    <location>
        <begin position="123"/>
        <end position="132"/>
    </location>
</feature>
<organism evidence="2 3">
    <name type="scientific">Paramecium sonneborni</name>
    <dbReference type="NCBI Taxonomy" id="65129"/>
    <lineage>
        <taxon>Eukaryota</taxon>
        <taxon>Sar</taxon>
        <taxon>Alveolata</taxon>
        <taxon>Ciliophora</taxon>
        <taxon>Intramacronucleata</taxon>
        <taxon>Oligohymenophorea</taxon>
        <taxon>Peniculida</taxon>
        <taxon>Parameciidae</taxon>
        <taxon>Paramecium</taxon>
    </lineage>
</organism>
<feature type="region of interest" description="Disordered" evidence="1">
    <location>
        <begin position="112"/>
        <end position="132"/>
    </location>
</feature>
<dbReference type="EMBL" id="CAJJDN010000010">
    <property type="protein sequence ID" value="CAD8055999.1"/>
    <property type="molecule type" value="Genomic_DNA"/>
</dbReference>
<sequence length="132" mass="15636">MLQKNRKDMLNDQISTQYSQFLQKTLLREFQSANKRRKLQEAKNITERKETNTLSFFESSINESFSNLSQNIKQSKRNKDQLKIQTQSQLQNQIQCEKGVENDARKILPQKLENDQNDRNNVKEVNNNDCKI</sequence>
<accession>A0A8S1KLV2</accession>
<reference evidence="2" key="1">
    <citation type="submission" date="2021-01" db="EMBL/GenBank/DDBJ databases">
        <authorList>
            <consortium name="Genoscope - CEA"/>
            <person name="William W."/>
        </authorList>
    </citation>
    <scope>NUCLEOTIDE SEQUENCE</scope>
</reference>
<dbReference type="AlphaFoldDB" id="A0A8S1KLV2"/>
<evidence type="ECO:0000256" key="1">
    <source>
        <dbReference type="SAM" id="MobiDB-lite"/>
    </source>
</evidence>